<feature type="transmembrane region" description="Helical" evidence="1">
    <location>
        <begin position="165"/>
        <end position="186"/>
    </location>
</feature>
<evidence type="ECO:0000256" key="1">
    <source>
        <dbReference type="SAM" id="Phobius"/>
    </source>
</evidence>
<keyword evidence="1" id="KW-0472">Membrane</keyword>
<accession>A0A1W0A576</accession>
<gene>
    <name evidence="2" type="ORF">THRCLA_20648</name>
</gene>
<protein>
    <recommendedName>
        <fullName evidence="4">Transmembrane protein</fullName>
    </recommendedName>
</protein>
<feature type="transmembrane region" description="Helical" evidence="1">
    <location>
        <begin position="80"/>
        <end position="98"/>
    </location>
</feature>
<dbReference type="Proteomes" id="UP000243217">
    <property type="component" value="Unassembled WGS sequence"/>
</dbReference>
<dbReference type="EMBL" id="JNBS01000469">
    <property type="protein sequence ID" value="OQS05341.1"/>
    <property type="molecule type" value="Genomic_DNA"/>
</dbReference>
<feature type="transmembrane region" description="Helical" evidence="1">
    <location>
        <begin position="36"/>
        <end position="59"/>
    </location>
</feature>
<sequence length="231" mass="26052">MAPPQPPRLLPLTSSLTNLQLPKTHKSALQCVMVNIFFPMLIYYISLIFTSDLYAIVLATLPPTIETIVQLIRLKYVDPISLLQIVATTFAILVLWVTKEPTILIVKDSFTTMTLGIGLLVSLSWEENLIWHYFREFYGTNDSKRLAISRHWCNKSVQVASKRVCLVWALAMLLEAGIRIILSLVLSVSAMIIVSPLLALSFTALVLLWTRLYLSKLPALEPHKATIYQSI</sequence>
<name>A0A1W0A576_9STRA</name>
<dbReference type="NCBIfam" id="NF041646">
    <property type="entry name" value="VC0807_fam"/>
    <property type="match status" value="1"/>
</dbReference>
<evidence type="ECO:0000313" key="3">
    <source>
        <dbReference type="Proteomes" id="UP000243217"/>
    </source>
</evidence>
<comment type="caution">
    <text evidence="2">The sequence shown here is derived from an EMBL/GenBank/DDBJ whole genome shotgun (WGS) entry which is preliminary data.</text>
</comment>
<reference evidence="2 3" key="1">
    <citation type="journal article" date="2014" name="Genome Biol. Evol.">
        <title>The secreted proteins of Achlya hypogyna and Thraustotheca clavata identify the ancestral oomycete secretome and reveal gene acquisitions by horizontal gene transfer.</title>
        <authorList>
            <person name="Misner I."/>
            <person name="Blouin N."/>
            <person name="Leonard G."/>
            <person name="Richards T.A."/>
            <person name="Lane C.E."/>
        </authorList>
    </citation>
    <scope>NUCLEOTIDE SEQUENCE [LARGE SCALE GENOMIC DNA]</scope>
    <source>
        <strain evidence="2 3">ATCC 34112</strain>
    </source>
</reference>
<keyword evidence="1" id="KW-0812">Transmembrane</keyword>
<proteinExistence type="predicted"/>
<evidence type="ECO:0000313" key="2">
    <source>
        <dbReference type="EMBL" id="OQS05341.1"/>
    </source>
</evidence>
<organism evidence="2 3">
    <name type="scientific">Thraustotheca clavata</name>
    <dbReference type="NCBI Taxonomy" id="74557"/>
    <lineage>
        <taxon>Eukaryota</taxon>
        <taxon>Sar</taxon>
        <taxon>Stramenopiles</taxon>
        <taxon>Oomycota</taxon>
        <taxon>Saprolegniomycetes</taxon>
        <taxon>Saprolegniales</taxon>
        <taxon>Achlyaceae</taxon>
        <taxon>Thraustotheca</taxon>
    </lineage>
</organism>
<keyword evidence="1" id="KW-1133">Transmembrane helix</keyword>
<evidence type="ECO:0008006" key="4">
    <source>
        <dbReference type="Google" id="ProtNLM"/>
    </source>
</evidence>
<dbReference type="OrthoDB" id="10043543at2759"/>
<feature type="transmembrane region" description="Helical" evidence="1">
    <location>
        <begin position="192"/>
        <end position="214"/>
    </location>
</feature>
<keyword evidence="3" id="KW-1185">Reference proteome</keyword>
<feature type="transmembrane region" description="Helical" evidence="1">
    <location>
        <begin position="104"/>
        <end position="125"/>
    </location>
</feature>
<dbReference type="AlphaFoldDB" id="A0A1W0A576"/>